<keyword evidence="1" id="KW-0732">Signal</keyword>
<dbReference type="PROSITE" id="PS51318">
    <property type="entry name" value="TAT"/>
    <property type="match status" value="1"/>
</dbReference>
<gene>
    <name evidence="2" type="ORF">IEZ26_19390</name>
</gene>
<evidence type="ECO:0000256" key="1">
    <source>
        <dbReference type="SAM" id="SignalP"/>
    </source>
</evidence>
<evidence type="ECO:0008006" key="4">
    <source>
        <dbReference type="Google" id="ProtNLM"/>
    </source>
</evidence>
<comment type="caution">
    <text evidence="2">The sequence shown here is derived from an EMBL/GenBank/DDBJ whole genome shotgun (WGS) entry which is preliminary data.</text>
</comment>
<name>A0ABR8NFA0_9ACTN</name>
<feature type="signal peptide" evidence="1">
    <location>
        <begin position="1"/>
        <end position="31"/>
    </location>
</feature>
<keyword evidence="3" id="KW-1185">Reference proteome</keyword>
<reference evidence="2 3" key="1">
    <citation type="submission" date="2020-09" db="EMBL/GenBank/DDBJ databases">
        <title>novel species in genus Nocardioides.</title>
        <authorList>
            <person name="Zhang G."/>
        </authorList>
    </citation>
    <scope>NUCLEOTIDE SEQUENCE [LARGE SCALE GENOMIC DNA]</scope>
    <source>
        <strain evidence="2 3">KCTC 39551</strain>
    </source>
</reference>
<protein>
    <recommendedName>
        <fullName evidence="4">LVIVD repeat-containing protein</fullName>
    </recommendedName>
</protein>
<dbReference type="EMBL" id="JACXYZ010000003">
    <property type="protein sequence ID" value="MBD3926793.1"/>
    <property type="molecule type" value="Genomic_DNA"/>
</dbReference>
<evidence type="ECO:0000313" key="2">
    <source>
        <dbReference type="EMBL" id="MBD3926793.1"/>
    </source>
</evidence>
<sequence>MSRQPRPSRSVLRAAGVVVLAAALLPAMAYAADLPDPTDPRVGLAPGYLPWSEVTSNIELLDNDPRVAPFDAPPGNFGFVNSDLAFTGDTAVVGSFNGFQFYDISDPADPTLSGSFVCPGGQGDVSVYGDLLFMSVEETRGRIDCGSQGAGGAVNLERFRGVRIFDISDQANPVQLPGVQTCRGSHTHSIVTDPDDPANIYIYNSGTSGVRPAAELAGCENANANNPAPVTSGNPTQWRIDVIKVPLAAPQTAAIVSQPRIFTDPATGAFNGLQNTTPGTLHPSGTAYSPLPNTNTCHDLTSFPARELVAGACQGNGILLDTSDPVNPVRLDAVSDPNFSYWHSASFNNDGTKVIFTDEWGGGTSARCRATDKLEWGADALFDLDGDQMEFASYYKMPAVQTTQENCVAHNSSLVPVPGRDILVQAWYQGGLSVIDFSDTANPVEIAYFDRGPINTPNPAGLNLGGLWSTYWYNGQVYGSEIARGFDTFGLTTSDLLSENELDAAREVQVDEFNAQHQEKIVWEPSFNVAGAYFDQAVRSGELDGATLDTVEKHLAKAEKLEGRGASAKAQLANAIRVLDDSGDQGELKQALKDLRDSL</sequence>
<feature type="chain" id="PRO_5047091854" description="LVIVD repeat-containing protein" evidence="1">
    <location>
        <begin position="32"/>
        <end position="599"/>
    </location>
</feature>
<proteinExistence type="predicted"/>
<dbReference type="SUPFAM" id="SSF75011">
    <property type="entry name" value="3-carboxy-cis,cis-mucoante lactonizing enzyme"/>
    <property type="match status" value="1"/>
</dbReference>
<dbReference type="InterPro" id="IPR006311">
    <property type="entry name" value="TAT_signal"/>
</dbReference>
<dbReference type="Pfam" id="PF08309">
    <property type="entry name" value="LVIVD"/>
    <property type="match status" value="1"/>
</dbReference>
<evidence type="ECO:0000313" key="3">
    <source>
        <dbReference type="Proteomes" id="UP000618818"/>
    </source>
</evidence>
<dbReference type="Proteomes" id="UP000618818">
    <property type="component" value="Unassembled WGS sequence"/>
</dbReference>
<accession>A0ABR8NFA0</accession>
<organism evidence="2 3">
    <name type="scientific">Nocardioides cavernae</name>
    <dbReference type="NCBI Taxonomy" id="1921566"/>
    <lineage>
        <taxon>Bacteria</taxon>
        <taxon>Bacillati</taxon>
        <taxon>Actinomycetota</taxon>
        <taxon>Actinomycetes</taxon>
        <taxon>Propionibacteriales</taxon>
        <taxon>Nocardioidaceae</taxon>
        <taxon>Nocardioides</taxon>
    </lineage>
</organism>
<dbReference type="InterPro" id="IPR013211">
    <property type="entry name" value="LVIVD"/>
</dbReference>
<dbReference type="RefSeq" id="WP_191196626.1">
    <property type="nucleotide sequence ID" value="NZ_JACXYZ010000003.1"/>
</dbReference>